<accession>A0ABU8KBK7</accession>
<name>A0ABU8KBK7_9HYPH</name>
<dbReference type="PANTHER" id="PTHR32196">
    <property type="entry name" value="ABC TRANSPORTER PERMEASE PROTEIN YPHD-RELATED-RELATED"/>
    <property type="match status" value="1"/>
</dbReference>
<feature type="transmembrane region" description="Helical" evidence="6">
    <location>
        <begin position="53"/>
        <end position="71"/>
    </location>
</feature>
<dbReference type="Proteomes" id="UP001366503">
    <property type="component" value="Unassembled WGS sequence"/>
</dbReference>
<comment type="subcellular location">
    <subcellularLocation>
        <location evidence="1">Cell membrane</location>
        <topology evidence="1">Multi-pass membrane protein</topology>
    </subcellularLocation>
</comment>
<dbReference type="PANTHER" id="PTHR32196:SF72">
    <property type="entry name" value="RIBOSE IMPORT PERMEASE PROTEIN RBSC"/>
    <property type="match status" value="1"/>
</dbReference>
<keyword evidence="2" id="KW-1003">Cell membrane</keyword>
<sequence>MELLLRAFDRSQAAGGSRSFRGWWLIACLVLLFAVFALWNPTAVLSSYNVQNIIGDASTLLIVAVGMTFVVATAGIDLSVGSVLIFSQIAAAQAMIYAGGDGWTATIVGAVVSVVCGAFWGLMNGIMISRFKIPALIATLGTLGMAGGIALLMTNGINIRSGIPDQLTLTIGAGRVFGLFPIVSLVSLTVVIIAAFMLSKTRFGLHVMGVGSNATALARTGIDVASVQTKVYVISGACAGLGAVVDLARFSTTTIGAYSTLSLEAIAAVVIGGTSLFGGIASIIGAVIGVFIPAVLRNGFVIVGVPSFWQQIAVGAILVVAVYLDQKRR</sequence>
<evidence type="ECO:0000256" key="4">
    <source>
        <dbReference type="ARBA" id="ARBA00022989"/>
    </source>
</evidence>
<keyword evidence="5 6" id="KW-0472">Membrane</keyword>
<feature type="transmembrane region" description="Helical" evidence="6">
    <location>
        <begin position="103"/>
        <end position="123"/>
    </location>
</feature>
<evidence type="ECO:0000256" key="1">
    <source>
        <dbReference type="ARBA" id="ARBA00004651"/>
    </source>
</evidence>
<feature type="transmembrane region" description="Helical" evidence="6">
    <location>
        <begin position="265"/>
        <end position="296"/>
    </location>
</feature>
<keyword evidence="8" id="KW-1185">Reference proteome</keyword>
<evidence type="ECO:0000313" key="8">
    <source>
        <dbReference type="Proteomes" id="UP001366503"/>
    </source>
</evidence>
<keyword evidence="4 6" id="KW-1133">Transmembrane helix</keyword>
<keyword evidence="3 6" id="KW-0812">Transmembrane</keyword>
<evidence type="ECO:0000256" key="5">
    <source>
        <dbReference type="ARBA" id="ARBA00023136"/>
    </source>
</evidence>
<dbReference type="RefSeq" id="WP_337092922.1">
    <property type="nucleotide sequence ID" value="NZ_JAPYKO010000005.1"/>
</dbReference>
<comment type="caution">
    <text evidence="7">The sequence shown here is derived from an EMBL/GenBank/DDBJ whole genome shotgun (WGS) entry which is preliminary data.</text>
</comment>
<proteinExistence type="predicted"/>
<feature type="transmembrane region" description="Helical" evidence="6">
    <location>
        <begin position="21"/>
        <end position="41"/>
    </location>
</feature>
<dbReference type="InterPro" id="IPR001851">
    <property type="entry name" value="ABC_transp_permease"/>
</dbReference>
<dbReference type="EMBL" id="JAPYKO010000005">
    <property type="protein sequence ID" value="MEI9402551.1"/>
    <property type="molecule type" value="Genomic_DNA"/>
</dbReference>
<evidence type="ECO:0000256" key="2">
    <source>
        <dbReference type="ARBA" id="ARBA00022475"/>
    </source>
</evidence>
<feature type="transmembrane region" description="Helical" evidence="6">
    <location>
        <begin position="177"/>
        <end position="198"/>
    </location>
</feature>
<reference evidence="7 8" key="1">
    <citation type="submission" date="2022-12" db="EMBL/GenBank/DDBJ databases">
        <authorList>
            <person name="Muema E."/>
        </authorList>
    </citation>
    <scope>NUCLEOTIDE SEQUENCE [LARGE SCALE GENOMIC DNA]</scope>
    <source>
        <strain evidence="8">1330</strain>
    </source>
</reference>
<dbReference type="CDD" id="cd06579">
    <property type="entry name" value="TM_PBP1_transp_AraH_like"/>
    <property type="match status" value="1"/>
</dbReference>
<organism evidence="7 8">
    <name type="scientific">Mesorhizobium argentiipisi</name>
    <dbReference type="NCBI Taxonomy" id="3015175"/>
    <lineage>
        <taxon>Bacteria</taxon>
        <taxon>Pseudomonadati</taxon>
        <taxon>Pseudomonadota</taxon>
        <taxon>Alphaproteobacteria</taxon>
        <taxon>Hyphomicrobiales</taxon>
        <taxon>Phyllobacteriaceae</taxon>
        <taxon>Mesorhizobium</taxon>
    </lineage>
</organism>
<dbReference type="Pfam" id="PF02653">
    <property type="entry name" value="BPD_transp_2"/>
    <property type="match status" value="1"/>
</dbReference>
<protein>
    <submittedName>
        <fullName evidence="7">ABC transporter permease</fullName>
    </submittedName>
</protein>
<gene>
    <name evidence="7" type="ORF">O7A05_10315</name>
</gene>
<evidence type="ECO:0000313" key="7">
    <source>
        <dbReference type="EMBL" id="MEI9402551.1"/>
    </source>
</evidence>
<feature type="transmembrane region" description="Helical" evidence="6">
    <location>
        <begin position="308"/>
        <end position="324"/>
    </location>
</feature>
<evidence type="ECO:0000256" key="3">
    <source>
        <dbReference type="ARBA" id="ARBA00022692"/>
    </source>
</evidence>
<evidence type="ECO:0000256" key="6">
    <source>
        <dbReference type="SAM" id="Phobius"/>
    </source>
</evidence>
<feature type="transmembrane region" description="Helical" evidence="6">
    <location>
        <begin position="135"/>
        <end position="157"/>
    </location>
</feature>